<evidence type="ECO:0000313" key="1">
    <source>
        <dbReference type="Ensembl" id="ENSCJPP00005014420.1"/>
    </source>
</evidence>
<accession>A0A8C2YBM0</accession>
<reference evidence="1" key="3">
    <citation type="submission" date="2025-09" db="UniProtKB">
        <authorList>
            <consortium name="Ensembl"/>
        </authorList>
    </citation>
    <scope>IDENTIFICATION</scope>
</reference>
<organism evidence="1 2">
    <name type="scientific">Coturnix japonica</name>
    <name type="common">Japanese quail</name>
    <name type="synonym">Coturnix coturnix japonica</name>
    <dbReference type="NCBI Taxonomy" id="93934"/>
    <lineage>
        <taxon>Eukaryota</taxon>
        <taxon>Metazoa</taxon>
        <taxon>Chordata</taxon>
        <taxon>Craniata</taxon>
        <taxon>Vertebrata</taxon>
        <taxon>Euteleostomi</taxon>
        <taxon>Archelosauria</taxon>
        <taxon>Archosauria</taxon>
        <taxon>Dinosauria</taxon>
        <taxon>Saurischia</taxon>
        <taxon>Theropoda</taxon>
        <taxon>Coelurosauria</taxon>
        <taxon>Aves</taxon>
        <taxon>Neognathae</taxon>
        <taxon>Galloanserae</taxon>
        <taxon>Galliformes</taxon>
        <taxon>Phasianidae</taxon>
        <taxon>Perdicinae</taxon>
        <taxon>Coturnix</taxon>
    </lineage>
</organism>
<evidence type="ECO:0000313" key="2">
    <source>
        <dbReference type="Proteomes" id="UP000694412"/>
    </source>
</evidence>
<keyword evidence="2" id="KW-1185">Reference proteome</keyword>
<sequence>VTSQMGHHHLLHSNPQQWRSSFPQCLFPLYLSNIHIETCLLSGQWIVTGNVLNAHLRI</sequence>
<protein>
    <submittedName>
        <fullName evidence="1">Uncharacterized protein</fullName>
    </submittedName>
</protein>
<proteinExistence type="predicted"/>
<dbReference type="AlphaFoldDB" id="A0A8C2YBM0"/>
<dbReference type="Proteomes" id="UP000694412">
    <property type="component" value="Chromosome Z"/>
</dbReference>
<reference evidence="1" key="2">
    <citation type="submission" date="2025-08" db="UniProtKB">
        <authorList>
            <consortium name="Ensembl"/>
        </authorList>
    </citation>
    <scope>IDENTIFICATION</scope>
</reference>
<name>A0A8C2YBM0_COTJA</name>
<reference evidence="1" key="1">
    <citation type="submission" date="2015-11" db="EMBL/GenBank/DDBJ databases">
        <authorList>
            <consortium name="International Coturnix japonica Genome Analysis Consortium"/>
            <person name="Warren W."/>
            <person name="Burt D.W."/>
            <person name="Antin P.B."/>
            <person name="Lanford R."/>
            <person name="Gros J."/>
            <person name="Wilson R.K."/>
        </authorList>
    </citation>
    <scope>NUCLEOTIDE SEQUENCE [LARGE SCALE GENOMIC DNA]</scope>
</reference>
<dbReference type="Ensembl" id="ENSCJPT00005020529.1">
    <property type="protein sequence ID" value="ENSCJPP00005014420.1"/>
    <property type="gene ID" value="ENSCJPG00005012045.1"/>
</dbReference>